<accession>A0ACA9Q5Z8</accession>
<name>A0ACA9Q5Z8_9GLOM</name>
<sequence length="137" mass="14564">AGAAIKLFTSLGECQEPIPGPEGGNWFKIAYKNEWEAARAVRKNGELINGQWMTNEGKELWSSQNAAAPPTSVEEDAAQVTARTNVIGRPVRLEPSSTAYKATPGGVINPAGGEDWASAHTANKTNQRPGLFGLIGF</sequence>
<gene>
    <name evidence="1" type="ORF">ACOLOM_LOCUS12072</name>
</gene>
<proteinExistence type="predicted"/>
<comment type="caution">
    <text evidence="1">The sequence shown here is derived from an EMBL/GenBank/DDBJ whole genome shotgun (WGS) entry which is preliminary data.</text>
</comment>
<evidence type="ECO:0000313" key="1">
    <source>
        <dbReference type="EMBL" id="CAG8739109.1"/>
    </source>
</evidence>
<keyword evidence="2" id="KW-1185">Reference proteome</keyword>
<evidence type="ECO:0000313" key="2">
    <source>
        <dbReference type="Proteomes" id="UP000789525"/>
    </source>
</evidence>
<protein>
    <submittedName>
        <fullName evidence="1">285_t:CDS:1</fullName>
    </submittedName>
</protein>
<feature type="non-terminal residue" evidence="1">
    <location>
        <position position="1"/>
    </location>
</feature>
<dbReference type="Proteomes" id="UP000789525">
    <property type="component" value="Unassembled WGS sequence"/>
</dbReference>
<reference evidence="1" key="1">
    <citation type="submission" date="2021-06" db="EMBL/GenBank/DDBJ databases">
        <authorList>
            <person name="Kallberg Y."/>
            <person name="Tangrot J."/>
            <person name="Rosling A."/>
        </authorList>
    </citation>
    <scope>NUCLEOTIDE SEQUENCE</scope>
    <source>
        <strain evidence="1">CL356</strain>
    </source>
</reference>
<dbReference type="EMBL" id="CAJVPT010046948">
    <property type="protein sequence ID" value="CAG8739109.1"/>
    <property type="molecule type" value="Genomic_DNA"/>
</dbReference>
<organism evidence="1 2">
    <name type="scientific">Acaulospora colombiana</name>
    <dbReference type="NCBI Taxonomy" id="27376"/>
    <lineage>
        <taxon>Eukaryota</taxon>
        <taxon>Fungi</taxon>
        <taxon>Fungi incertae sedis</taxon>
        <taxon>Mucoromycota</taxon>
        <taxon>Glomeromycotina</taxon>
        <taxon>Glomeromycetes</taxon>
        <taxon>Diversisporales</taxon>
        <taxon>Acaulosporaceae</taxon>
        <taxon>Acaulospora</taxon>
    </lineage>
</organism>